<comment type="similarity">
    <text evidence="2">Belongs to the nucleobase:cation symporter-2 (NCS2) (TC 2.A.40) family.</text>
</comment>
<protein>
    <recommendedName>
        <fullName evidence="9">Solute carrier family 23 member 2</fullName>
    </recommendedName>
</protein>
<keyword evidence="4 6" id="KW-1133">Transmembrane helix</keyword>
<feature type="transmembrane region" description="Helical" evidence="6">
    <location>
        <begin position="294"/>
        <end position="317"/>
    </location>
</feature>
<evidence type="ECO:0000313" key="7">
    <source>
        <dbReference type="EMBL" id="KAH3789050.1"/>
    </source>
</evidence>
<evidence type="ECO:0000256" key="6">
    <source>
        <dbReference type="SAM" id="Phobius"/>
    </source>
</evidence>
<keyword evidence="3 6" id="KW-0812">Transmembrane</keyword>
<feature type="transmembrane region" description="Helical" evidence="6">
    <location>
        <begin position="498"/>
        <end position="515"/>
    </location>
</feature>
<dbReference type="GO" id="GO:0022857">
    <property type="term" value="F:transmembrane transporter activity"/>
    <property type="evidence" value="ECO:0007669"/>
    <property type="project" value="InterPro"/>
</dbReference>
<evidence type="ECO:0000256" key="3">
    <source>
        <dbReference type="ARBA" id="ARBA00022692"/>
    </source>
</evidence>
<name>A0A9D4IW60_DREPO</name>
<feature type="transmembrane region" description="Helical" evidence="6">
    <location>
        <begin position="467"/>
        <end position="486"/>
    </location>
</feature>
<feature type="transmembrane region" description="Helical" evidence="6">
    <location>
        <begin position="222"/>
        <end position="240"/>
    </location>
</feature>
<feature type="transmembrane region" description="Helical" evidence="6">
    <location>
        <begin position="247"/>
        <end position="268"/>
    </location>
</feature>
<feature type="transmembrane region" description="Helical" evidence="6">
    <location>
        <begin position="535"/>
        <end position="555"/>
    </location>
</feature>
<evidence type="ECO:0000256" key="1">
    <source>
        <dbReference type="ARBA" id="ARBA00004141"/>
    </source>
</evidence>
<keyword evidence="5 6" id="KW-0472">Membrane</keyword>
<comment type="caution">
    <text evidence="7">The sequence shown here is derived from an EMBL/GenBank/DDBJ whole genome shotgun (WGS) entry which is preliminary data.</text>
</comment>
<dbReference type="EMBL" id="JAIWYP010000008">
    <property type="protein sequence ID" value="KAH3789050.1"/>
    <property type="molecule type" value="Genomic_DNA"/>
</dbReference>
<organism evidence="7 8">
    <name type="scientific">Dreissena polymorpha</name>
    <name type="common">Zebra mussel</name>
    <name type="synonym">Mytilus polymorpha</name>
    <dbReference type="NCBI Taxonomy" id="45954"/>
    <lineage>
        <taxon>Eukaryota</taxon>
        <taxon>Metazoa</taxon>
        <taxon>Spiralia</taxon>
        <taxon>Lophotrochozoa</taxon>
        <taxon>Mollusca</taxon>
        <taxon>Bivalvia</taxon>
        <taxon>Autobranchia</taxon>
        <taxon>Heteroconchia</taxon>
        <taxon>Euheterodonta</taxon>
        <taxon>Imparidentia</taxon>
        <taxon>Neoheterodontei</taxon>
        <taxon>Myida</taxon>
        <taxon>Dreissenoidea</taxon>
        <taxon>Dreissenidae</taxon>
        <taxon>Dreissena</taxon>
    </lineage>
</organism>
<dbReference type="PANTHER" id="PTHR11119">
    <property type="entry name" value="XANTHINE-URACIL / VITAMIN C PERMEASE FAMILY MEMBER"/>
    <property type="match status" value="1"/>
</dbReference>
<evidence type="ECO:0000256" key="2">
    <source>
        <dbReference type="ARBA" id="ARBA00008821"/>
    </source>
</evidence>
<evidence type="ECO:0000256" key="5">
    <source>
        <dbReference type="ARBA" id="ARBA00023136"/>
    </source>
</evidence>
<reference evidence="7" key="1">
    <citation type="journal article" date="2019" name="bioRxiv">
        <title>The Genome of the Zebra Mussel, Dreissena polymorpha: A Resource for Invasive Species Research.</title>
        <authorList>
            <person name="McCartney M.A."/>
            <person name="Auch B."/>
            <person name="Kono T."/>
            <person name="Mallez S."/>
            <person name="Zhang Y."/>
            <person name="Obille A."/>
            <person name="Becker A."/>
            <person name="Abrahante J.E."/>
            <person name="Garbe J."/>
            <person name="Badalamenti J.P."/>
            <person name="Herman A."/>
            <person name="Mangelson H."/>
            <person name="Liachko I."/>
            <person name="Sullivan S."/>
            <person name="Sone E.D."/>
            <person name="Koren S."/>
            <person name="Silverstein K.A.T."/>
            <person name="Beckman K.B."/>
            <person name="Gohl D.M."/>
        </authorList>
    </citation>
    <scope>NUCLEOTIDE SEQUENCE</scope>
    <source>
        <strain evidence="7">Duluth1</strain>
        <tissue evidence="7">Whole animal</tissue>
    </source>
</reference>
<evidence type="ECO:0000256" key="4">
    <source>
        <dbReference type="ARBA" id="ARBA00022989"/>
    </source>
</evidence>
<dbReference type="Pfam" id="PF00860">
    <property type="entry name" value="Xan_ur_permease"/>
    <property type="match status" value="1"/>
</dbReference>
<dbReference type="Proteomes" id="UP000828390">
    <property type="component" value="Unassembled WGS sequence"/>
</dbReference>
<feature type="transmembrane region" description="Helical" evidence="6">
    <location>
        <begin position="438"/>
        <end position="461"/>
    </location>
</feature>
<keyword evidence="8" id="KW-1185">Reference proteome</keyword>
<dbReference type="GO" id="GO:0016020">
    <property type="term" value="C:membrane"/>
    <property type="evidence" value="ECO:0007669"/>
    <property type="project" value="UniProtKB-SubCell"/>
</dbReference>
<sequence length="631" mass="68575">MEIEVISMEDEKLHTRENGCVDSKHHPVRSKAEDEPGVGSECPLIYKISDRPPAHLIFFFGFQQAVISIAHQLVVSLLVAEVVCASNDSALKARLLSSTLFMTGFTTLLMVTIGSRLPLFQGAAIEYLSPLLMLGAVDSTFCATDTKRACVHSANQAVMNVSVFDRVSNATTLMTSLFNNTSISDYERSINAITSLQGSLMVAGALHTFVGFTGLVGVMLRFVGPMTIIPAVLLIGLYMIKATAKFVFVNWIVAVITASVTLFLSLYLGRKKTPIPSWSRAKGFHIVWYPLHQVFSILIGMIVGTVVCAFFTAYNVVPNDPCNPHFRTRTDARIEAMEKSDWLTFPYPGQFGAIGFSSNALVGCLLATVLSILDSVGDYFACARACHVPPPPRHAVNRGLAVEGVCTLLSGAVGCGHATTTYAGNIGAMGLTKVASRWVFVMVGVIYMAIGLLGKLSALFIMIPEPVLGGALLSITAVFIGVILSNLTEISLHSTRNLAILGLSLTVGIMVPHFVETNPDIIKTDNVALSNFLKMFFGNANFAGALCAFILDNTVPGTKKERGILAWSGVKSDASITKKYSEGYELYNPWMPSEMRKSRWLKFIPFLPEPETDMTSLKVNNKIEHEQTEFL</sequence>
<reference evidence="7" key="2">
    <citation type="submission" date="2020-11" db="EMBL/GenBank/DDBJ databases">
        <authorList>
            <person name="McCartney M.A."/>
            <person name="Auch B."/>
            <person name="Kono T."/>
            <person name="Mallez S."/>
            <person name="Becker A."/>
            <person name="Gohl D.M."/>
            <person name="Silverstein K.A.T."/>
            <person name="Koren S."/>
            <person name="Bechman K.B."/>
            <person name="Herman A."/>
            <person name="Abrahante J.E."/>
            <person name="Garbe J."/>
        </authorList>
    </citation>
    <scope>NUCLEOTIDE SEQUENCE</scope>
    <source>
        <strain evidence="7">Duluth1</strain>
        <tissue evidence="7">Whole animal</tissue>
    </source>
</reference>
<gene>
    <name evidence="7" type="ORF">DPMN_167217</name>
</gene>
<dbReference type="AlphaFoldDB" id="A0A9D4IW60"/>
<evidence type="ECO:0008006" key="9">
    <source>
        <dbReference type="Google" id="ProtNLM"/>
    </source>
</evidence>
<comment type="subcellular location">
    <subcellularLocation>
        <location evidence="1">Membrane</location>
        <topology evidence="1">Multi-pass membrane protein</topology>
    </subcellularLocation>
</comment>
<proteinExistence type="inferred from homology"/>
<dbReference type="OrthoDB" id="1641903at2759"/>
<evidence type="ECO:0000313" key="8">
    <source>
        <dbReference type="Proteomes" id="UP000828390"/>
    </source>
</evidence>
<accession>A0A9D4IW60</accession>
<dbReference type="InterPro" id="IPR006043">
    <property type="entry name" value="NCS2"/>
</dbReference>